<dbReference type="GO" id="GO:0044781">
    <property type="term" value="P:bacterial-type flagellum organization"/>
    <property type="evidence" value="ECO:0007669"/>
    <property type="project" value="UniProtKB-KW"/>
</dbReference>
<name>A0A931CV96_9BACT</name>
<dbReference type="InterPro" id="IPR051472">
    <property type="entry name" value="T3SS_Stator/FliH"/>
</dbReference>
<evidence type="ECO:0000259" key="9">
    <source>
        <dbReference type="Pfam" id="PF02108"/>
    </source>
</evidence>
<dbReference type="Proteomes" id="UP000706172">
    <property type="component" value="Unassembled WGS sequence"/>
</dbReference>
<sequence>MSWSDGPPKVLKKVHSFSKVNFEAFDVPADDTADHHSTEPDHHFDTLADGPESPGEFLAITDHPDLAPAKSDGPSARARCSDALEIVRQTEEEMAAFREETCRQCTLLEQQAYDKGFATGEKDGIRAGEKKMQALGADLSAVIESVAELRKELVEQYETELLDLVLAICRKIIYCEISLNHQVIQETVRHILDDAPAGQPVTVRLHPKDMAAVEKLISSEKVSATDMNRVSMVSDTSVSKGGCRLETPHGDMDATIETRLKNVYDFLKRTGAGSDGISSTDAG</sequence>
<evidence type="ECO:0000256" key="6">
    <source>
        <dbReference type="ARBA" id="ARBA00022927"/>
    </source>
</evidence>
<comment type="similarity">
    <text evidence="2">Belongs to the FliH family.</text>
</comment>
<comment type="caution">
    <text evidence="10">The sequence shown here is derived from an EMBL/GenBank/DDBJ whole genome shotgun (WGS) entry which is preliminary data.</text>
</comment>
<evidence type="ECO:0000313" key="10">
    <source>
        <dbReference type="EMBL" id="MBG0779560.1"/>
    </source>
</evidence>
<protein>
    <recommendedName>
        <fullName evidence="3">Flagellar assembly protein FliH</fullName>
    </recommendedName>
</protein>
<dbReference type="PANTHER" id="PTHR34982:SF1">
    <property type="entry name" value="FLAGELLAR ASSEMBLY PROTEIN FLIH"/>
    <property type="match status" value="1"/>
</dbReference>
<dbReference type="GO" id="GO:0015031">
    <property type="term" value="P:protein transport"/>
    <property type="evidence" value="ECO:0007669"/>
    <property type="project" value="UniProtKB-KW"/>
</dbReference>
<comment type="function">
    <text evidence="1">Needed for flagellar regrowth and assembly.</text>
</comment>
<proteinExistence type="inferred from homology"/>
<reference evidence="10" key="1">
    <citation type="submission" date="2020-07" db="EMBL/GenBank/DDBJ databases">
        <title>Severe corrosion of carbon steel in oil field produced water can be linked to methanogenic archaea containing a special type of NiFe hydrogenase.</title>
        <authorList>
            <person name="Lahme S."/>
            <person name="Mand J."/>
            <person name="Longwell J."/>
            <person name="Smith R."/>
            <person name="Enning D."/>
        </authorList>
    </citation>
    <scope>NUCLEOTIDE SEQUENCE</scope>
    <source>
        <strain evidence="10">MIC098Bin6</strain>
    </source>
</reference>
<evidence type="ECO:0000256" key="4">
    <source>
        <dbReference type="ARBA" id="ARBA00022448"/>
    </source>
</evidence>
<dbReference type="InterPro" id="IPR018035">
    <property type="entry name" value="Flagellar_FliH/T3SS_HrpE"/>
</dbReference>
<evidence type="ECO:0000256" key="7">
    <source>
        <dbReference type="ARBA" id="ARBA00023225"/>
    </source>
</evidence>
<dbReference type="GO" id="GO:0005829">
    <property type="term" value="C:cytosol"/>
    <property type="evidence" value="ECO:0007669"/>
    <property type="project" value="TreeGrafter"/>
</dbReference>
<keyword evidence="4" id="KW-0813">Transport</keyword>
<evidence type="ECO:0000256" key="3">
    <source>
        <dbReference type="ARBA" id="ARBA00016507"/>
    </source>
</evidence>
<dbReference type="PANTHER" id="PTHR34982">
    <property type="entry name" value="YOP PROTEINS TRANSLOCATION PROTEIN L"/>
    <property type="match status" value="1"/>
</dbReference>
<evidence type="ECO:0000313" key="11">
    <source>
        <dbReference type="Proteomes" id="UP000706172"/>
    </source>
</evidence>
<feature type="domain" description="Flagellar assembly protein FliH/Type III secretion system HrpE" evidence="9">
    <location>
        <begin position="137"/>
        <end position="262"/>
    </location>
</feature>
<keyword evidence="5" id="KW-1005">Bacterial flagellum biogenesis</keyword>
<dbReference type="SUPFAM" id="SSF160527">
    <property type="entry name" value="V-type ATPase subunit E-like"/>
    <property type="match status" value="1"/>
</dbReference>
<evidence type="ECO:0000256" key="8">
    <source>
        <dbReference type="SAM" id="MobiDB-lite"/>
    </source>
</evidence>
<dbReference type="EMBL" id="JACCQK010000360">
    <property type="protein sequence ID" value="MBG0779560.1"/>
    <property type="molecule type" value="Genomic_DNA"/>
</dbReference>
<dbReference type="AlphaFoldDB" id="A0A931CV96"/>
<feature type="region of interest" description="Disordered" evidence="8">
    <location>
        <begin position="30"/>
        <end position="56"/>
    </location>
</feature>
<keyword evidence="7" id="KW-1006">Bacterial flagellum protein export</keyword>
<organism evidence="10 11">
    <name type="scientific">Desulfotignum balticum</name>
    <dbReference type="NCBI Taxonomy" id="115781"/>
    <lineage>
        <taxon>Bacteria</taxon>
        <taxon>Pseudomonadati</taxon>
        <taxon>Thermodesulfobacteriota</taxon>
        <taxon>Desulfobacteria</taxon>
        <taxon>Desulfobacterales</taxon>
        <taxon>Desulfobacteraceae</taxon>
        <taxon>Desulfotignum</taxon>
    </lineage>
</organism>
<evidence type="ECO:0000256" key="5">
    <source>
        <dbReference type="ARBA" id="ARBA00022795"/>
    </source>
</evidence>
<gene>
    <name evidence="10" type="ORF">H0S81_06495</name>
</gene>
<evidence type="ECO:0000256" key="2">
    <source>
        <dbReference type="ARBA" id="ARBA00006602"/>
    </source>
</evidence>
<feature type="compositionally biased region" description="Basic and acidic residues" evidence="8">
    <location>
        <begin position="32"/>
        <end position="46"/>
    </location>
</feature>
<evidence type="ECO:0000256" key="1">
    <source>
        <dbReference type="ARBA" id="ARBA00003041"/>
    </source>
</evidence>
<dbReference type="Pfam" id="PF02108">
    <property type="entry name" value="FliH"/>
    <property type="match status" value="1"/>
</dbReference>
<keyword evidence="6" id="KW-0653">Protein transport</keyword>
<accession>A0A931CV96</accession>